<keyword evidence="2" id="KW-1185">Reference proteome</keyword>
<accession>A0A9K3EHR1</accession>
<protein>
    <submittedName>
        <fullName evidence="1">Uncharacterized protein</fullName>
    </submittedName>
</protein>
<dbReference type="AlphaFoldDB" id="A0A9K3EHR1"/>
<proteinExistence type="predicted"/>
<evidence type="ECO:0000313" key="1">
    <source>
        <dbReference type="EMBL" id="KAF5773463.1"/>
    </source>
</evidence>
<organism evidence="1 2">
    <name type="scientific">Helianthus annuus</name>
    <name type="common">Common sunflower</name>
    <dbReference type="NCBI Taxonomy" id="4232"/>
    <lineage>
        <taxon>Eukaryota</taxon>
        <taxon>Viridiplantae</taxon>
        <taxon>Streptophyta</taxon>
        <taxon>Embryophyta</taxon>
        <taxon>Tracheophyta</taxon>
        <taxon>Spermatophyta</taxon>
        <taxon>Magnoliopsida</taxon>
        <taxon>eudicotyledons</taxon>
        <taxon>Gunneridae</taxon>
        <taxon>Pentapetalae</taxon>
        <taxon>asterids</taxon>
        <taxon>campanulids</taxon>
        <taxon>Asterales</taxon>
        <taxon>Asteraceae</taxon>
        <taxon>Asteroideae</taxon>
        <taxon>Heliantheae alliance</taxon>
        <taxon>Heliantheae</taxon>
        <taxon>Helianthus</taxon>
    </lineage>
</organism>
<sequence length="69" mass="7464">MNKPPGIGETQFHAVVSSGLSPVGPIYTTTSVIENNNAPFIAARREGSHENIDGQIVLNQVYDERPTVE</sequence>
<dbReference type="PANTHER" id="PTHR14939">
    <property type="entry name" value="F-BOX ONLY PROTEIN 22"/>
    <property type="match status" value="1"/>
</dbReference>
<evidence type="ECO:0000313" key="2">
    <source>
        <dbReference type="Proteomes" id="UP000215914"/>
    </source>
</evidence>
<dbReference type="EMBL" id="MNCJ02000328">
    <property type="protein sequence ID" value="KAF5773463.1"/>
    <property type="molecule type" value="Genomic_DNA"/>
</dbReference>
<dbReference type="Proteomes" id="UP000215914">
    <property type="component" value="Unassembled WGS sequence"/>
</dbReference>
<name>A0A9K3EHR1_HELAN</name>
<dbReference type="PANTHER" id="PTHR14939:SF5">
    <property type="entry name" value="F-BOX ONLY PROTEIN 22"/>
    <property type="match status" value="1"/>
</dbReference>
<gene>
    <name evidence="1" type="ORF">HanXRQr2_Chr13g0588861</name>
</gene>
<reference evidence="1" key="2">
    <citation type="submission" date="2020-06" db="EMBL/GenBank/DDBJ databases">
        <title>Helianthus annuus Genome sequencing and assembly Release 2.</title>
        <authorList>
            <person name="Gouzy J."/>
            <person name="Langlade N."/>
            <person name="Munos S."/>
        </authorList>
    </citation>
    <scope>NUCLEOTIDE SEQUENCE</scope>
    <source>
        <tissue evidence="1">Leaves</tissue>
    </source>
</reference>
<dbReference type="Gramene" id="mRNA:HanXRQr2_Chr13g0588861">
    <property type="protein sequence ID" value="mRNA:HanXRQr2_Chr13g0588861"/>
    <property type="gene ID" value="HanXRQr2_Chr13g0588861"/>
</dbReference>
<reference evidence="1" key="1">
    <citation type="journal article" date="2017" name="Nature">
        <title>The sunflower genome provides insights into oil metabolism, flowering and Asterid evolution.</title>
        <authorList>
            <person name="Badouin H."/>
            <person name="Gouzy J."/>
            <person name="Grassa C.J."/>
            <person name="Murat F."/>
            <person name="Staton S.E."/>
            <person name="Cottret L."/>
            <person name="Lelandais-Briere C."/>
            <person name="Owens G.L."/>
            <person name="Carrere S."/>
            <person name="Mayjonade B."/>
            <person name="Legrand L."/>
            <person name="Gill N."/>
            <person name="Kane N.C."/>
            <person name="Bowers J.E."/>
            <person name="Hubner S."/>
            <person name="Bellec A."/>
            <person name="Berard A."/>
            <person name="Berges H."/>
            <person name="Blanchet N."/>
            <person name="Boniface M.C."/>
            <person name="Brunel D."/>
            <person name="Catrice O."/>
            <person name="Chaidir N."/>
            <person name="Claudel C."/>
            <person name="Donnadieu C."/>
            <person name="Faraut T."/>
            <person name="Fievet G."/>
            <person name="Helmstetter N."/>
            <person name="King M."/>
            <person name="Knapp S.J."/>
            <person name="Lai Z."/>
            <person name="Le Paslier M.C."/>
            <person name="Lippi Y."/>
            <person name="Lorenzon L."/>
            <person name="Mandel J.R."/>
            <person name="Marage G."/>
            <person name="Marchand G."/>
            <person name="Marquand E."/>
            <person name="Bret-Mestries E."/>
            <person name="Morien E."/>
            <person name="Nambeesan S."/>
            <person name="Nguyen T."/>
            <person name="Pegot-Espagnet P."/>
            <person name="Pouilly N."/>
            <person name="Raftis F."/>
            <person name="Sallet E."/>
            <person name="Schiex T."/>
            <person name="Thomas J."/>
            <person name="Vandecasteele C."/>
            <person name="Vares D."/>
            <person name="Vear F."/>
            <person name="Vautrin S."/>
            <person name="Crespi M."/>
            <person name="Mangin B."/>
            <person name="Burke J.M."/>
            <person name="Salse J."/>
            <person name="Munos S."/>
            <person name="Vincourt P."/>
            <person name="Rieseberg L.H."/>
            <person name="Langlade N.B."/>
        </authorList>
    </citation>
    <scope>NUCLEOTIDE SEQUENCE</scope>
    <source>
        <tissue evidence="1">Leaves</tissue>
    </source>
</reference>
<comment type="caution">
    <text evidence="1">The sequence shown here is derived from an EMBL/GenBank/DDBJ whole genome shotgun (WGS) entry which is preliminary data.</text>
</comment>